<dbReference type="PANTHER" id="PTHR30474:SF3">
    <property type="entry name" value="PEPTIDOGLYCAN GLYCOSYLTRANSFERASE RODA"/>
    <property type="match status" value="1"/>
</dbReference>
<evidence type="ECO:0000313" key="7">
    <source>
        <dbReference type="EMBL" id="QPK83293.1"/>
    </source>
</evidence>
<dbReference type="GO" id="GO:0051301">
    <property type="term" value="P:cell division"/>
    <property type="evidence" value="ECO:0007669"/>
    <property type="project" value="InterPro"/>
</dbReference>
<keyword evidence="5 6" id="KW-0472">Membrane</keyword>
<keyword evidence="8" id="KW-1185">Reference proteome</keyword>
<dbReference type="AlphaFoldDB" id="A0A7T0PDU9"/>
<evidence type="ECO:0000256" key="6">
    <source>
        <dbReference type="SAM" id="Phobius"/>
    </source>
</evidence>
<proteinExistence type="predicted"/>
<feature type="transmembrane region" description="Helical" evidence="6">
    <location>
        <begin position="337"/>
        <end position="357"/>
    </location>
</feature>
<feature type="transmembrane region" description="Helical" evidence="6">
    <location>
        <begin position="369"/>
        <end position="391"/>
    </location>
</feature>
<evidence type="ECO:0000313" key="8">
    <source>
        <dbReference type="Proteomes" id="UP000594586"/>
    </source>
</evidence>
<accession>A0A7T0PDU9</accession>
<evidence type="ECO:0000256" key="1">
    <source>
        <dbReference type="ARBA" id="ARBA00004141"/>
    </source>
</evidence>
<gene>
    <name evidence="7" type="ORF">G7Y29_00170</name>
</gene>
<dbReference type="GO" id="GO:0005886">
    <property type="term" value="C:plasma membrane"/>
    <property type="evidence" value="ECO:0007669"/>
    <property type="project" value="TreeGrafter"/>
</dbReference>
<feature type="transmembrane region" description="Helical" evidence="6">
    <location>
        <begin position="129"/>
        <end position="147"/>
    </location>
</feature>
<feature type="transmembrane region" description="Helical" evidence="6">
    <location>
        <begin position="253"/>
        <end position="272"/>
    </location>
</feature>
<dbReference type="GO" id="GO:0015648">
    <property type="term" value="F:lipid-linked peptidoglycan transporter activity"/>
    <property type="evidence" value="ECO:0007669"/>
    <property type="project" value="TreeGrafter"/>
</dbReference>
<dbReference type="RefSeq" id="WP_165003080.1">
    <property type="nucleotide sequence ID" value="NZ_CP064955.1"/>
</dbReference>
<feature type="transmembrane region" description="Helical" evidence="6">
    <location>
        <begin position="68"/>
        <end position="87"/>
    </location>
</feature>
<sequence length="451" mass="48352">MSRIFSRTKELGLLICSALLLLLMLFGLEMSQGRAMSGAMLWLVGGFIGVYAIAHLAICLAAPHADQVLLPVVATLNAIGLVIIYRLDLAQRPGYGALADRQVLWSFAGVVLLVLTLVIVRDHKSLSRYSYLLGVLGLFFLALPLVWPQPAEFADARIWIWIGPFSIQPGEFSKILLLIFFAQLLAQKRSLFTVAGKRFAGLVFPRLRDLAPILVVWAIAILIMAISNDFGPALLLFATVLAMVYYATGRTSWLVIGLGLVALGGYTVYQVSDKIQERVTNFIDPLANYDTTGYQPSQALFGLSWGGVTGVGLGHGHPELVPVAHSDYILAAIGEELGLVGLAAVLCLFLIFVNRGFRAAMQVRDSYGKLLAAGLATTIIIQIFVVTGGVSALMPMTGLTTPFMSAGGSAIMANYILLGLLLRISNSANRPADVDESASISTATAPAEVAR</sequence>
<keyword evidence="3" id="KW-0133">Cell shape</keyword>
<dbReference type="PANTHER" id="PTHR30474">
    <property type="entry name" value="CELL CYCLE PROTEIN"/>
    <property type="match status" value="1"/>
</dbReference>
<organism evidence="7 8">
    <name type="scientific">Corynebacterium qintianiae</name>
    <dbReference type="NCBI Taxonomy" id="2709392"/>
    <lineage>
        <taxon>Bacteria</taxon>
        <taxon>Bacillati</taxon>
        <taxon>Actinomycetota</taxon>
        <taxon>Actinomycetes</taxon>
        <taxon>Mycobacteriales</taxon>
        <taxon>Corynebacteriaceae</taxon>
        <taxon>Corynebacterium</taxon>
    </lineage>
</organism>
<dbReference type="EMBL" id="CP064955">
    <property type="protein sequence ID" value="QPK83293.1"/>
    <property type="molecule type" value="Genomic_DNA"/>
</dbReference>
<evidence type="ECO:0000256" key="4">
    <source>
        <dbReference type="ARBA" id="ARBA00022989"/>
    </source>
</evidence>
<comment type="subcellular location">
    <subcellularLocation>
        <location evidence="1">Membrane</location>
        <topology evidence="1">Multi-pass membrane protein</topology>
    </subcellularLocation>
</comment>
<keyword evidence="2 6" id="KW-0812">Transmembrane</keyword>
<protein>
    <submittedName>
        <fullName evidence="7">FtsW/RodA/SpoVE family cell cycle protein</fullName>
    </submittedName>
</protein>
<dbReference type="Proteomes" id="UP000594586">
    <property type="component" value="Chromosome"/>
</dbReference>
<feature type="transmembrane region" description="Helical" evidence="6">
    <location>
        <begin position="102"/>
        <end position="120"/>
    </location>
</feature>
<name>A0A7T0PDU9_9CORY</name>
<dbReference type="Pfam" id="PF01098">
    <property type="entry name" value="FTSW_RODA_SPOVE"/>
    <property type="match status" value="1"/>
</dbReference>
<reference evidence="7 8" key="1">
    <citation type="submission" date="2020-11" db="EMBL/GenBank/DDBJ databases">
        <title>Corynebacterium sp. MC1420.</title>
        <authorList>
            <person name="Zhou J."/>
        </authorList>
    </citation>
    <scope>NUCLEOTIDE SEQUENCE [LARGE SCALE GENOMIC DNA]</scope>
    <source>
        <strain evidence="7 8">MC1420</strain>
    </source>
</reference>
<feature type="transmembrane region" description="Helical" evidence="6">
    <location>
        <begin position="403"/>
        <end position="422"/>
    </location>
</feature>
<dbReference type="KEGG" id="cqn:G7Y29_00170"/>
<feature type="transmembrane region" description="Helical" evidence="6">
    <location>
        <begin position="41"/>
        <end position="61"/>
    </location>
</feature>
<evidence type="ECO:0000256" key="2">
    <source>
        <dbReference type="ARBA" id="ARBA00022692"/>
    </source>
</evidence>
<keyword evidence="4 6" id="KW-1133">Transmembrane helix</keyword>
<feature type="transmembrane region" description="Helical" evidence="6">
    <location>
        <begin position="207"/>
        <end position="226"/>
    </location>
</feature>
<evidence type="ECO:0000256" key="5">
    <source>
        <dbReference type="ARBA" id="ARBA00023136"/>
    </source>
</evidence>
<feature type="transmembrane region" description="Helical" evidence="6">
    <location>
        <begin position="159"/>
        <end position="186"/>
    </location>
</feature>
<dbReference type="InterPro" id="IPR001182">
    <property type="entry name" value="FtsW/RodA"/>
</dbReference>
<evidence type="ECO:0000256" key="3">
    <source>
        <dbReference type="ARBA" id="ARBA00022960"/>
    </source>
</evidence>
<dbReference type="GO" id="GO:0032153">
    <property type="term" value="C:cell division site"/>
    <property type="evidence" value="ECO:0007669"/>
    <property type="project" value="TreeGrafter"/>
</dbReference>
<dbReference type="GO" id="GO:0008360">
    <property type="term" value="P:regulation of cell shape"/>
    <property type="evidence" value="ECO:0007669"/>
    <property type="project" value="UniProtKB-KW"/>
</dbReference>